<evidence type="ECO:0000313" key="5">
    <source>
        <dbReference type="Proteomes" id="UP000534590"/>
    </source>
</evidence>
<dbReference type="Proteomes" id="UP000534590">
    <property type="component" value="Unassembled WGS sequence"/>
</dbReference>
<feature type="compositionally biased region" description="Low complexity" evidence="1">
    <location>
        <begin position="900"/>
        <end position="924"/>
    </location>
</feature>
<feature type="region of interest" description="Disordered" evidence="1">
    <location>
        <begin position="898"/>
        <end position="924"/>
    </location>
</feature>
<feature type="compositionally biased region" description="Low complexity" evidence="1">
    <location>
        <begin position="38"/>
        <end position="51"/>
    </location>
</feature>
<dbReference type="Gene3D" id="3.30.70.1070">
    <property type="entry name" value="Sporulation related repeat"/>
    <property type="match status" value="1"/>
</dbReference>
<dbReference type="EMBL" id="JACIHP010000001">
    <property type="protein sequence ID" value="MBB4489030.1"/>
    <property type="molecule type" value="Genomic_DNA"/>
</dbReference>
<evidence type="ECO:0000256" key="1">
    <source>
        <dbReference type="SAM" id="MobiDB-lite"/>
    </source>
</evidence>
<gene>
    <name evidence="4" type="ORF">ABVB70_12865</name>
    <name evidence="3" type="ORF">GGE40_000810</name>
</gene>
<feature type="compositionally biased region" description="Low complexity" evidence="1">
    <location>
        <begin position="851"/>
        <end position="885"/>
    </location>
</feature>
<evidence type="ECO:0000313" key="4">
    <source>
        <dbReference type="EMBL" id="MES4991224.1"/>
    </source>
</evidence>
<protein>
    <submittedName>
        <fullName evidence="4">SPOR domain-containing protein</fullName>
    </submittedName>
</protein>
<feature type="domain" description="SPOR" evidence="2">
    <location>
        <begin position="924"/>
        <end position="1007"/>
    </location>
</feature>
<dbReference type="RefSeq" id="WP_060726312.1">
    <property type="nucleotide sequence ID" value="NZ_JAAQPQ010000001.1"/>
</dbReference>
<dbReference type="Pfam" id="PF05036">
    <property type="entry name" value="SPOR"/>
    <property type="match status" value="1"/>
</dbReference>
<feature type="region of interest" description="Disordered" evidence="1">
    <location>
        <begin position="33"/>
        <end position="57"/>
    </location>
</feature>
<comment type="caution">
    <text evidence="4">The sequence shown here is derived from an EMBL/GenBank/DDBJ whole genome shotgun (WGS) entry which is preliminary data.</text>
</comment>
<proteinExistence type="predicted"/>
<reference evidence="3 5" key="1">
    <citation type="submission" date="2020-08" db="EMBL/GenBank/DDBJ databases">
        <title>Genomic Encyclopedia of Type Strains, Phase IV (KMG-V): Genome sequencing to study the core and pangenomes of soil and plant-associated prokaryotes.</title>
        <authorList>
            <person name="Whitman W."/>
        </authorList>
    </citation>
    <scope>NUCLEOTIDE SEQUENCE [LARGE SCALE GENOMIC DNA]</scope>
    <source>
        <strain evidence="3 5">SEMIA 461</strain>
    </source>
</reference>
<dbReference type="Proteomes" id="UP001438189">
    <property type="component" value="Unassembled WGS sequence"/>
</dbReference>
<sequence length="1007" mass="106102">MVEKNVAYNRDTRSEGFADNDPLAELARIVGFEDRPSHAGSEAAPRAASPATRREPEFNLEDELLREFEVYDAPHADPVVLDPANDVRAGIHPNDFMQRVESVFARREPELAPVTEPAPVAASTPEVREEPLPEIDQAYIHNYVETTTQDIRADFRDDAGAVAEVFDVHSRQSRPAEPMVYQPAAQQVAWEEPQATEPVQPEWHAMPELPADVSSNVQSYAPEPQAFDLADEVEIAVAEEAPAPISVRPPSHGGRSSLEFSSLRLPLANFGARRDVSAVDPKRVEPRSEQQPAAARIEPQVEAAPAPAFVQAEDTAPSFAPPVAETFTPAVEPLAFEVAEKPASKHLSPMDELIYDVAKYSIPGRGETPLVQDVPAAQAAEVELPVVAAAPVKAAPIVAAAPAAPVEELDFTDFAGFNDDDFELALDDLDLDLDLSEIVEAEVAPAPAPQPVRQQPAAPVAVAAVAPQPVREQPAPQPRPAPVAVAAPVAAAVQPRPAAAAPQPAPQTLESLPFDPSQIGETEEHPETIVEMDVPELPVGVFEPKPAARRHEEDLDIDTELATLFAPAVAGGLDRHKHAENRGAAQARPVQAPEEADEFERALEEDFRRSMQEAAASRGNASRDAENTYVEHPAAYRDEDERGGRRWIMPVAAAIGLVLIGGGVYALVSGGSSSTGSNGAPVIISADNDPMKVVPENPGGRVVPNQDKAVYDRVAGGSAADPKQPALISSNEQPVDVVQRTLIPEQLPLEGENDADMEAAGTPVGETEDPRLLSPEEKAAQNEGSAATGVSPRKVRTMIVKPDGTLVAQEVEVPAAQPPKADKVEELAAPQTAKPGEGAPAVIAASRVPVAPEQAQPQANTPAAAAKPAAQSAAPLPAARPSSQPANVVATVTNQGNVRPATAPAQPQAAQQQAAAATPAATSTPSAGGYYIQIASLPSQAEAQKSYQNMSAKFGSVIGGRGVDIKAAEIAGKGTFYRVRIPAGDKNEAVALCEKFRSAGGSCLVAR</sequence>
<name>A0ABD5LJ99_AGRRD</name>
<feature type="region of interest" description="Disordered" evidence="1">
    <location>
        <begin position="748"/>
        <end position="793"/>
    </location>
</feature>
<feature type="region of interest" description="Disordered" evidence="1">
    <location>
        <begin position="278"/>
        <end position="297"/>
    </location>
</feature>
<feature type="compositionally biased region" description="Basic and acidic residues" evidence="1">
    <location>
        <begin position="599"/>
        <end position="611"/>
    </location>
</feature>
<keyword evidence="5" id="KW-1185">Reference proteome</keyword>
<feature type="compositionally biased region" description="Basic and acidic residues" evidence="1">
    <location>
        <begin position="768"/>
        <end position="780"/>
    </location>
</feature>
<dbReference type="InterPro" id="IPR007730">
    <property type="entry name" value="SPOR-like_dom"/>
</dbReference>
<evidence type="ECO:0000259" key="2">
    <source>
        <dbReference type="PROSITE" id="PS51724"/>
    </source>
</evidence>
<evidence type="ECO:0000313" key="6">
    <source>
        <dbReference type="Proteomes" id="UP001438189"/>
    </source>
</evidence>
<feature type="region of interest" description="Disordered" evidence="1">
    <location>
        <begin position="495"/>
        <end position="524"/>
    </location>
</feature>
<feature type="region of interest" description="Disordered" evidence="1">
    <location>
        <begin position="814"/>
        <end position="885"/>
    </location>
</feature>
<accession>A0ABD5LJ99</accession>
<feature type="region of interest" description="Disordered" evidence="1">
    <location>
        <begin position="578"/>
        <end position="637"/>
    </location>
</feature>
<reference evidence="4 6" key="2">
    <citation type="submission" date="2024-06" db="EMBL/GenBank/DDBJ databases">
        <title>Genome sequencing of Agrobacterium spp. from tobacco in Serbia.</title>
        <authorList>
            <person name="Ilicic R.J."/>
            <person name="Studholme D.J."/>
            <person name="Jelusic A."/>
            <person name="Barac G."/>
            <person name="Bagi F."/>
            <person name="Popovic Milovanovic T."/>
        </authorList>
    </citation>
    <scope>NUCLEOTIDE SEQUENCE [LARGE SCALE GENOMIC DNA]</scope>
    <source>
        <strain evidence="4 6">DA1</strain>
    </source>
</reference>
<dbReference type="InterPro" id="IPR036680">
    <property type="entry name" value="SPOR-like_sf"/>
</dbReference>
<organism evidence="4 6">
    <name type="scientific">Agrobacterium radiobacter</name>
    <dbReference type="NCBI Taxonomy" id="362"/>
    <lineage>
        <taxon>Bacteria</taxon>
        <taxon>Pseudomonadati</taxon>
        <taxon>Pseudomonadota</taxon>
        <taxon>Alphaproteobacteria</taxon>
        <taxon>Hyphomicrobiales</taxon>
        <taxon>Rhizobiaceae</taxon>
        <taxon>Rhizobium/Agrobacterium group</taxon>
        <taxon>Agrobacterium</taxon>
        <taxon>Agrobacterium tumefaciens complex</taxon>
    </lineage>
</organism>
<dbReference type="PROSITE" id="PS51724">
    <property type="entry name" value="SPOR"/>
    <property type="match status" value="1"/>
</dbReference>
<feature type="compositionally biased region" description="Basic and acidic residues" evidence="1">
    <location>
        <begin position="278"/>
        <end position="288"/>
    </location>
</feature>
<dbReference type="GeneID" id="92922708"/>
<dbReference type="SUPFAM" id="SSF110997">
    <property type="entry name" value="Sporulation related repeat"/>
    <property type="match status" value="1"/>
</dbReference>
<dbReference type="EMBL" id="JBETME010000004">
    <property type="protein sequence ID" value="MES4991224.1"/>
    <property type="molecule type" value="Genomic_DNA"/>
</dbReference>
<dbReference type="AlphaFoldDB" id="A0ABD5LJ99"/>
<evidence type="ECO:0000313" key="3">
    <source>
        <dbReference type="EMBL" id="MBB4489030.1"/>
    </source>
</evidence>